<evidence type="ECO:0000256" key="5">
    <source>
        <dbReference type="ARBA" id="ARBA00023136"/>
    </source>
</evidence>
<dbReference type="SUPFAM" id="SSF103481">
    <property type="entry name" value="Multidrug resistance efflux transporter EmrE"/>
    <property type="match status" value="2"/>
</dbReference>
<gene>
    <name evidence="8" type="ORF">LMTR13_31635</name>
</gene>
<evidence type="ECO:0000259" key="7">
    <source>
        <dbReference type="Pfam" id="PF00892"/>
    </source>
</evidence>
<feature type="transmembrane region" description="Helical" evidence="6">
    <location>
        <begin position="215"/>
        <end position="233"/>
    </location>
</feature>
<comment type="subcellular location">
    <subcellularLocation>
        <location evidence="1">Membrane</location>
        <topology evidence="1">Multi-pass membrane protein</topology>
    </subcellularLocation>
</comment>
<dbReference type="KEGG" id="bic:LMTR13_31635"/>
<dbReference type="InterPro" id="IPR050638">
    <property type="entry name" value="AA-Vitamin_Transporters"/>
</dbReference>
<feature type="transmembrane region" description="Helical" evidence="6">
    <location>
        <begin position="183"/>
        <end position="203"/>
    </location>
</feature>
<dbReference type="PANTHER" id="PTHR32322">
    <property type="entry name" value="INNER MEMBRANE TRANSPORTER"/>
    <property type="match status" value="1"/>
</dbReference>
<dbReference type="EMBL" id="CP016428">
    <property type="protein sequence ID" value="ANW04019.1"/>
    <property type="molecule type" value="Genomic_DNA"/>
</dbReference>
<feature type="transmembrane region" description="Helical" evidence="6">
    <location>
        <begin position="149"/>
        <end position="171"/>
    </location>
</feature>
<feature type="domain" description="EamA" evidence="7">
    <location>
        <begin position="152"/>
        <end position="286"/>
    </location>
</feature>
<evidence type="ECO:0000256" key="4">
    <source>
        <dbReference type="ARBA" id="ARBA00022989"/>
    </source>
</evidence>
<dbReference type="InterPro" id="IPR000620">
    <property type="entry name" value="EamA_dom"/>
</dbReference>
<protein>
    <recommendedName>
        <fullName evidence="7">EamA domain-containing protein</fullName>
    </recommendedName>
</protein>
<evidence type="ECO:0000256" key="6">
    <source>
        <dbReference type="SAM" id="Phobius"/>
    </source>
</evidence>
<feature type="transmembrane region" description="Helical" evidence="6">
    <location>
        <begin position="39"/>
        <end position="60"/>
    </location>
</feature>
<keyword evidence="4 6" id="KW-1133">Transmembrane helix</keyword>
<feature type="transmembrane region" description="Helical" evidence="6">
    <location>
        <begin position="100"/>
        <end position="119"/>
    </location>
</feature>
<dbReference type="InterPro" id="IPR037185">
    <property type="entry name" value="EmrE-like"/>
</dbReference>
<feature type="transmembrane region" description="Helical" evidence="6">
    <location>
        <begin position="268"/>
        <end position="286"/>
    </location>
</feature>
<feature type="transmembrane region" description="Helical" evidence="6">
    <location>
        <begin position="69"/>
        <end position="88"/>
    </location>
</feature>
<keyword evidence="9" id="KW-1185">Reference proteome</keyword>
<feature type="domain" description="EamA" evidence="7">
    <location>
        <begin position="10"/>
        <end position="134"/>
    </location>
</feature>
<evidence type="ECO:0000256" key="2">
    <source>
        <dbReference type="ARBA" id="ARBA00007362"/>
    </source>
</evidence>
<keyword evidence="3 6" id="KW-0812">Transmembrane</keyword>
<feature type="transmembrane region" description="Helical" evidence="6">
    <location>
        <begin position="126"/>
        <end position="143"/>
    </location>
</feature>
<organism evidence="8 9">
    <name type="scientific">Bradyrhizobium icense</name>
    <dbReference type="NCBI Taxonomy" id="1274631"/>
    <lineage>
        <taxon>Bacteria</taxon>
        <taxon>Pseudomonadati</taxon>
        <taxon>Pseudomonadota</taxon>
        <taxon>Alphaproteobacteria</taxon>
        <taxon>Hyphomicrobiales</taxon>
        <taxon>Nitrobacteraceae</taxon>
        <taxon>Bradyrhizobium</taxon>
    </lineage>
</organism>
<name>A0A1B1UMH6_9BRAD</name>
<dbReference type="RefSeq" id="WP_065731182.1">
    <property type="nucleotide sequence ID" value="NZ_CP016428.1"/>
</dbReference>
<evidence type="ECO:0000313" key="9">
    <source>
        <dbReference type="Proteomes" id="UP000092839"/>
    </source>
</evidence>
<feature type="transmembrane region" description="Helical" evidence="6">
    <location>
        <begin position="245"/>
        <end position="262"/>
    </location>
</feature>
<accession>A0A1B1UMH6</accession>
<dbReference type="AlphaFoldDB" id="A0A1B1UMH6"/>
<keyword evidence="5 6" id="KW-0472">Membrane</keyword>
<reference evidence="8 9" key="1">
    <citation type="submission" date="2016-07" db="EMBL/GenBank/DDBJ databases">
        <title>Complete genome sequence of Bradyrhizobium icense LMTR 13T, a potential inoculant strain isolated from lima bean (Phaseolus lunatus) in Peru.</title>
        <authorList>
            <person name="Ormeno-Orrillo E."/>
            <person name="Duran D."/>
            <person name="Rogel M.A."/>
            <person name="Rey L."/>
            <person name="Imperial J."/>
            <person name="Ruiz-Argueso T."/>
            <person name="Martinez-Romero E."/>
        </authorList>
    </citation>
    <scope>NUCLEOTIDE SEQUENCE [LARGE SCALE GENOMIC DNA]</scope>
    <source>
        <strain evidence="8 9">LMTR 13</strain>
    </source>
</reference>
<evidence type="ECO:0000313" key="8">
    <source>
        <dbReference type="EMBL" id="ANW04019.1"/>
    </source>
</evidence>
<dbReference type="OrthoDB" id="9784288at2"/>
<feature type="transmembrane region" description="Helical" evidence="6">
    <location>
        <begin position="12"/>
        <end position="33"/>
    </location>
</feature>
<dbReference type="Pfam" id="PF00892">
    <property type="entry name" value="EamA"/>
    <property type="match status" value="2"/>
</dbReference>
<dbReference type="GO" id="GO:0016020">
    <property type="term" value="C:membrane"/>
    <property type="evidence" value="ECO:0007669"/>
    <property type="project" value="UniProtKB-SubCell"/>
</dbReference>
<evidence type="ECO:0000256" key="1">
    <source>
        <dbReference type="ARBA" id="ARBA00004141"/>
    </source>
</evidence>
<evidence type="ECO:0000256" key="3">
    <source>
        <dbReference type="ARBA" id="ARBA00022692"/>
    </source>
</evidence>
<dbReference type="Proteomes" id="UP000092839">
    <property type="component" value="Chromosome"/>
</dbReference>
<sequence length="310" mass="32571">MSSPASRERLGLLLGFIGMAIFGGTLPATRIAVAEIDPIALTALRTAIAGLCSLALVLVLRRPLPPRALWPQLVVAMLCVAVLFPLLMSMGMQRVDASHGGVVLGVLPIATALVAVAITHERPRPLFWIASVAGAGLVIAFALRQGGGALVAGDLFLFASVAVAAIGYAFSGRLTSQMPGWEVISWILVIALPLSIPAAVLTMPADISHIALKPWLGLLYVALFSQWIGFFAWNAGLAMGGIARVSQIQLLQPFVTFALAAFFNDETITLQIVLFAAAVVVTVAISTRTRAKAAPSVPQRNREPPQLAAS</sequence>
<dbReference type="PANTHER" id="PTHR32322:SF2">
    <property type="entry name" value="EAMA DOMAIN-CONTAINING PROTEIN"/>
    <property type="match status" value="1"/>
</dbReference>
<proteinExistence type="inferred from homology"/>
<comment type="similarity">
    <text evidence="2">Belongs to the EamA transporter family.</text>
</comment>